<proteinExistence type="predicted"/>
<reference evidence="1" key="1">
    <citation type="submission" date="2020-02" db="EMBL/GenBank/DDBJ databases">
        <authorList>
            <person name="Meier V. D."/>
        </authorList>
    </citation>
    <scope>NUCLEOTIDE SEQUENCE</scope>
    <source>
        <strain evidence="1">AVDCRST_MAG70</strain>
    </source>
</reference>
<organism evidence="1">
    <name type="scientific">uncultured Thermomicrobiales bacterium</name>
    <dbReference type="NCBI Taxonomy" id="1645740"/>
    <lineage>
        <taxon>Bacteria</taxon>
        <taxon>Pseudomonadati</taxon>
        <taxon>Thermomicrobiota</taxon>
        <taxon>Thermomicrobia</taxon>
        <taxon>Thermomicrobiales</taxon>
        <taxon>environmental samples</taxon>
    </lineage>
</organism>
<sequence length="46" mass="5027">WIATSSCRPSQSGSWRRSGCLAICWSNRTTDRPARAGWDGLASRTG</sequence>
<dbReference type="AlphaFoldDB" id="A0A6J4V6P9"/>
<feature type="non-terminal residue" evidence="1">
    <location>
        <position position="46"/>
    </location>
</feature>
<dbReference type="EMBL" id="CADCWH010000357">
    <property type="protein sequence ID" value="CAA9567933.1"/>
    <property type="molecule type" value="Genomic_DNA"/>
</dbReference>
<evidence type="ECO:0000313" key="1">
    <source>
        <dbReference type="EMBL" id="CAA9567933.1"/>
    </source>
</evidence>
<name>A0A6J4V6P9_9BACT</name>
<feature type="non-terminal residue" evidence="1">
    <location>
        <position position="1"/>
    </location>
</feature>
<gene>
    <name evidence="1" type="ORF">AVDCRST_MAG70-2214</name>
</gene>
<protein>
    <submittedName>
        <fullName evidence="1">Uncharacterized protein</fullName>
    </submittedName>
</protein>
<accession>A0A6J4V6P9</accession>